<dbReference type="EMBL" id="JBHTEY010000004">
    <property type="protein sequence ID" value="MFC7612941.1"/>
    <property type="molecule type" value="Genomic_DNA"/>
</dbReference>
<dbReference type="Proteomes" id="UP001596512">
    <property type="component" value="Unassembled WGS sequence"/>
</dbReference>
<feature type="region of interest" description="Disordered" evidence="1">
    <location>
        <begin position="52"/>
        <end position="170"/>
    </location>
</feature>
<gene>
    <name evidence="2" type="ORF">ACFQV2_04105</name>
</gene>
<sequence>MSAEAAPLVEYSVLLRDGADPAAVVAAVEGAGGKVVSANAAAGLVTASAPETAKSTLDQTPGVEAVARSRPIGRSPRAVELRVVEREHHADRAGSKPRPGPTGMDPLDVKLWGSPPCARTSRGPSSRGTSASGSVCSTPASTGATPTSRPTSTRRGRATSPATSPSTTTA</sequence>
<evidence type="ECO:0000313" key="2">
    <source>
        <dbReference type="EMBL" id="MFC7612941.1"/>
    </source>
</evidence>
<feature type="compositionally biased region" description="Basic and acidic residues" evidence="1">
    <location>
        <begin position="77"/>
        <end position="94"/>
    </location>
</feature>
<evidence type="ECO:0000256" key="1">
    <source>
        <dbReference type="SAM" id="MobiDB-lite"/>
    </source>
</evidence>
<reference evidence="3" key="1">
    <citation type="journal article" date="2019" name="Int. J. Syst. Evol. Microbiol.">
        <title>The Global Catalogue of Microorganisms (GCM) 10K type strain sequencing project: providing services to taxonomists for standard genome sequencing and annotation.</title>
        <authorList>
            <consortium name="The Broad Institute Genomics Platform"/>
            <consortium name="The Broad Institute Genome Sequencing Center for Infectious Disease"/>
            <person name="Wu L."/>
            <person name="Ma J."/>
        </authorList>
    </citation>
    <scope>NUCLEOTIDE SEQUENCE [LARGE SCALE GENOMIC DNA]</scope>
    <source>
        <strain evidence="3">JCM 17695</strain>
    </source>
</reference>
<proteinExistence type="predicted"/>
<comment type="caution">
    <text evidence="2">The sequence shown here is derived from an EMBL/GenBank/DDBJ whole genome shotgun (WGS) entry which is preliminary data.</text>
</comment>
<organism evidence="2 3">
    <name type="scientific">Actinokineospora soli</name>
    <dbReference type="NCBI Taxonomy" id="1048753"/>
    <lineage>
        <taxon>Bacteria</taxon>
        <taxon>Bacillati</taxon>
        <taxon>Actinomycetota</taxon>
        <taxon>Actinomycetes</taxon>
        <taxon>Pseudonocardiales</taxon>
        <taxon>Pseudonocardiaceae</taxon>
        <taxon>Actinokineospora</taxon>
    </lineage>
</organism>
<evidence type="ECO:0000313" key="3">
    <source>
        <dbReference type="Proteomes" id="UP001596512"/>
    </source>
</evidence>
<feature type="compositionally biased region" description="Low complexity" evidence="1">
    <location>
        <begin position="118"/>
        <end position="151"/>
    </location>
</feature>
<protein>
    <submittedName>
        <fullName evidence="2">Uncharacterized protein</fullName>
    </submittedName>
</protein>
<feature type="compositionally biased region" description="Low complexity" evidence="1">
    <location>
        <begin position="158"/>
        <end position="170"/>
    </location>
</feature>
<keyword evidence="3" id="KW-1185">Reference proteome</keyword>
<name>A0ABW2THN4_9PSEU</name>
<accession>A0ABW2THN4</accession>